<feature type="transmembrane region" description="Helical" evidence="1">
    <location>
        <begin position="33"/>
        <end position="62"/>
    </location>
</feature>
<keyword evidence="1" id="KW-0812">Transmembrane</keyword>
<name>A0AAN9RM15_PSOTE</name>
<proteinExistence type="predicted"/>
<keyword evidence="3" id="KW-1185">Reference proteome</keyword>
<dbReference type="EMBL" id="JAYMYS010000033">
    <property type="protein sequence ID" value="KAK7376157.1"/>
    <property type="molecule type" value="Genomic_DNA"/>
</dbReference>
<evidence type="ECO:0000256" key="1">
    <source>
        <dbReference type="SAM" id="Phobius"/>
    </source>
</evidence>
<evidence type="ECO:0000313" key="2">
    <source>
        <dbReference type="EMBL" id="KAK7376157.1"/>
    </source>
</evidence>
<organism evidence="2 3">
    <name type="scientific">Psophocarpus tetragonolobus</name>
    <name type="common">Winged bean</name>
    <name type="synonym">Dolichos tetragonolobus</name>
    <dbReference type="NCBI Taxonomy" id="3891"/>
    <lineage>
        <taxon>Eukaryota</taxon>
        <taxon>Viridiplantae</taxon>
        <taxon>Streptophyta</taxon>
        <taxon>Embryophyta</taxon>
        <taxon>Tracheophyta</taxon>
        <taxon>Spermatophyta</taxon>
        <taxon>Magnoliopsida</taxon>
        <taxon>eudicotyledons</taxon>
        <taxon>Gunneridae</taxon>
        <taxon>Pentapetalae</taxon>
        <taxon>rosids</taxon>
        <taxon>fabids</taxon>
        <taxon>Fabales</taxon>
        <taxon>Fabaceae</taxon>
        <taxon>Papilionoideae</taxon>
        <taxon>50 kb inversion clade</taxon>
        <taxon>NPAAA clade</taxon>
        <taxon>indigoferoid/millettioid clade</taxon>
        <taxon>Phaseoleae</taxon>
        <taxon>Psophocarpus</taxon>
    </lineage>
</organism>
<protein>
    <submittedName>
        <fullName evidence="2">Uncharacterized protein</fullName>
    </submittedName>
</protein>
<keyword evidence="1" id="KW-1133">Transmembrane helix</keyword>
<keyword evidence="1" id="KW-0472">Membrane</keyword>
<reference evidence="2 3" key="1">
    <citation type="submission" date="2024-01" db="EMBL/GenBank/DDBJ databases">
        <title>The genomes of 5 underutilized Papilionoideae crops provide insights into root nodulation and disease resistanc.</title>
        <authorList>
            <person name="Jiang F."/>
        </authorList>
    </citation>
    <scope>NUCLEOTIDE SEQUENCE [LARGE SCALE GENOMIC DNA]</scope>
    <source>
        <strain evidence="2">DUOXIRENSHENG_FW03</strain>
        <tissue evidence="2">Leaves</tissue>
    </source>
</reference>
<accession>A0AAN9RM15</accession>
<sequence length="67" mass="7785">MVNMNFGSSGRYGTDGYAVFAIFRWKYELFLSLYISISLFFHTLQCFLNVILLDLIIAQIFYDISLA</sequence>
<comment type="caution">
    <text evidence="2">The sequence shown here is derived from an EMBL/GenBank/DDBJ whole genome shotgun (WGS) entry which is preliminary data.</text>
</comment>
<dbReference type="AlphaFoldDB" id="A0AAN9RM15"/>
<evidence type="ECO:0000313" key="3">
    <source>
        <dbReference type="Proteomes" id="UP001386955"/>
    </source>
</evidence>
<dbReference type="Proteomes" id="UP001386955">
    <property type="component" value="Unassembled WGS sequence"/>
</dbReference>
<gene>
    <name evidence="2" type="ORF">VNO78_35011</name>
</gene>